<comment type="caution">
    <text evidence="8">The sequence shown here is derived from an EMBL/GenBank/DDBJ whole genome shotgun (WGS) entry which is preliminary data.</text>
</comment>
<evidence type="ECO:0000256" key="3">
    <source>
        <dbReference type="ARBA" id="ARBA00022692"/>
    </source>
</evidence>
<evidence type="ECO:0000256" key="6">
    <source>
        <dbReference type="SAM" id="Phobius"/>
    </source>
</evidence>
<dbReference type="InterPro" id="IPR050638">
    <property type="entry name" value="AA-Vitamin_Transporters"/>
</dbReference>
<dbReference type="SUPFAM" id="SSF103481">
    <property type="entry name" value="Multidrug resistance efflux transporter EmrE"/>
    <property type="match status" value="2"/>
</dbReference>
<feature type="transmembrane region" description="Helical" evidence="6">
    <location>
        <begin position="39"/>
        <end position="59"/>
    </location>
</feature>
<keyword evidence="4 6" id="KW-1133">Transmembrane helix</keyword>
<evidence type="ECO:0000313" key="9">
    <source>
        <dbReference type="Proteomes" id="UP000673975"/>
    </source>
</evidence>
<dbReference type="InterPro" id="IPR037185">
    <property type="entry name" value="EmrE-like"/>
</dbReference>
<dbReference type="AlphaFoldDB" id="A0A8J7SB99"/>
<evidence type="ECO:0000313" key="8">
    <source>
        <dbReference type="EMBL" id="MBP3193913.1"/>
    </source>
</evidence>
<sequence length="299" mass="32762">MASKTSGRSLAELYLMFIVIVWALNFSVVKYSLDDIDPLSFNAFRFVLAIILMWVVVWIKNLKIRIERRDIWKVVLLGLLGNLIYQMLFIIGIDRTFASNAAVMLGMIPVWIAVFSHLFTSQKMYRVQAIGVLAAFTGVALIMGGGEEGLTFRSETLAGDAIIISAAMVFAVYTLLSRSLLEKYSPLTLATSVMSIGGTLLIIVAIPSLIRLDYSAISVHAYGGAAYSGVFAIGLAYLIWNFGIKNVGAIRTATYQNLVPVLGVLFGLIFLGEKLHILQYLGCLLTVGGIMLSRYQKPG</sequence>
<evidence type="ECO:0000256" key="4">
    <source>
        <dbReference type="ARBA" id="ARBA00022989"/>
    </source>
</evidence>
<name>A0A8J7SB99_9BACT</name>
<dbReference type="PANTHER" id="PTHR32322">
    <property type="entry name" value="INNER MEMBRANE TRANSPORTER"/>
    <property type="match status" value="1"/>
</dbReference>
<dbReference type="EMBL" id="JAFIDN010000017">
    <property type="protein sequence ID" value="MBP3193913.1"/>
    <property type="molecule type" value="Genomic_DNA"/>
</dbReference>
<feature type="transmembrane region" description="Helical" evidence="6">
    <location>
        <begin position="157"/>
        <end position="176"/>
    </location>
</feature>
<feature type="domain" description="EamA" evidence="7">
    <location>
        <begin position="158"/>
        <end position="293"/>
    </location>
</feature>
<feature type="transmembrane region" description="Helical" evidence="6">
    <location>
        <begin position="277"/>
        <end position="295"/>
    </location>
</feature>
<feature type="transmembrane region" description="Helical" evidence="6">
    <location>
        <begin position="188"/>
        <end position="210"/>
    </location>
</feature>
<feature type="transmembrane region" description="Helical" evidence="6">
    <location>
        <begin position="127"/>
        <end position="145"/>
    </location>
</feature>
<dbReference type="GO" id="GO:0016020">
    <property type="term" value="C:membrane"/>
    <property type="evidence" value="ECO:0007669"/>
    <property type="project" value="UniProtKB-SubCell"/>
</dbReference>
<evidence type="ECO:0000259" key="7">
    <source>
        <dbReference type="Pfam" id="PF00892"/>
    </source>
</evidence>
<evidence type="ECO:0000256" key="2">
    <source>
        <dbReference type="ARBA" id="ARBA00007362"/>
    </source>
</evidence>
<gene>
    <name evidence="8" type="ORF">NATSA_14645</name>
</gene>
<feature type="domain" description="EamA" evidence="7">
    <location>
        <begin position="11"/>
        <end position="143"/>
    </location>
</feature>
<organism evidence="8 9">
    <name type="scientific">Natronogracilivirga saccharolytica</name>
    <dbReference type="NCBI Taxonomy" id="2812953"/>
    <lineage>
        <taxon>Bacteria</taxon>
        <taxon>Pseudomonadati</taxon>
        <taxon>Balneolota</taxon>
        <taxon>Balneolia</taxon>
        <taxon>Balneolales</taxon>
        <taxon>Cyclonatronaceae</taxon>
        <taxon>Natronogracilivirga</taxon>
    </lineage>
</organism>
<dbReference type="PANTHER" id="PTHR32322:SF2">
    <property type="entry name" value="EAMA DOMAIN-CONTAINING PROTEIN"/>
    <property type="match status" value="1"/>
</dbReference>
<dbReference type="RefSeq" id="WP_210513372.1">
    <property type="nucleotide sequence ID" value="NZ_JAFIDN010000017.1"/>
</dbReference>
<feature type="transmembrane region" description="Helical" evidence="6">
    <location>
        <begin position="222"/>
        <end position="240"/>
    </location>
</feature>
<protein>
    <submittedName>
        <fullName evidence="8">EamA family transporter</fullName>
    </submittedName>
</protein>
<comment type="similarity">
    <text evidence="2">Belongs to the EamA transporter family.</text>
</comment>
<accession>A0A8J7SB99</accession>
<reference evidence="8" key="1">
    <citation type="submission" date="2021-02" db="EMBL/GenBank/DDBJ databases">
        <title>Natronogracilivirga saccharolytica gen. nov. sp. nov. a new anaerobic, haloalkiliphilic carbohydrate-fermenting bacterium from soda lake and proposing of Cyclonatronumiaceae fam. nov. in the phylum Balneolaeota.</title>
        <authorList>
            <person name="Zhilina T.N."/>
            <person name="Sorokin D.Y."/>
            <person name="Zavarzina D.G."/>
            <person name="Toshchakov S.V."/>
            <person name="Kublanov I.V."/>
        </authorList>
    </citation>
    <scope>NUCLEOTIDE SEQUENCE</scope>
    <source>
        <strain evidence="8">Z-1702</strain>
    </source>
</reference>
<evidence type="ECO:0000256" key="5">
    <source>
        <dbReference type="ARBA" id="ARBA00023136"/>
    </source>
</evidence>
<dbReference type="InterPro" id="IPR000620">
    <property type="entry name" value="EamA_dom"/>
</dbReference>
<feature type="transmembrane region" description="Helical" evidence="6">
    <location>
        <begin position="252"/>
        <end position="271"/>
    </location>
</feature>
<feature type="transmembrane region" description="Helical" evidence="6">
    <location>
        <begin position="12"/>
        <end position="33"/>
    </location>
</feature>
<evidence type="ECO:0000256" key="1">
    <source>
        <dbReference type="ARBA" id="ARBA00004141"/>
    </source>
</evidence>
<dbReference type="Pfam" id="PF00892">
    <property type="entry name" value="EamA"/>
    <property type="match status" value="2"/>
</dbReference>
<feature type="transmembrane region" description="Helical" evidence="6">
    <location>
        <begin position="97"/>
        <end position="115"/>
    </location>
</feature>
<keyword evidence="3 6" id="KW-0812">Transmembrane</keyword>
<feature type="transmembrane region" description="Helical" evidence="6">
    <location>
        <begin position="71"/>
        <end position="91"/>
    </location>
</feature>
<comment type="subcellular location">
    <subcellularLocation>
        <location evidence="1">Membrane</location>
        <topology evidence="1">Multi-pass membrane protein</topology>
    </subcellularLocation>
</comment>
<proteinExistence type="inferred from homology"/>
<dbReference type="Proteomes" id="UP000673975">
    <property type="component" value="Unassembled WGS sequence"/>
</dbReference>
<keyword evidence="5 6" id="KW-0472">Membrane</keyword>
<keyword evidence="9" id="KW-1185">Reference proteome</keyword>
<dbReference type="Gene3D" id="1.10.3730.20">
    <property type="match status" value="1"/>
</dbReference>